<dbReference type="AlphaFoldDB" id="A0A6A5RPR0"/>
<proteinExistence type="predicted"/>
<name>A0A6A5RPR0_9PLEO</name>
<sequence>MHSCRTIDIVVGCATSSDNGCQSHTRKLPVLESVLIGRSPFFANVVHRYRSPSSEPSGKDVSGSKVRPGSVRLPEDNPKVVNNYVLLLHSEEAPTLKKPDDLEEVDTEEYPRVAARILQTAMCTAVDDLQTQHSKLYLFCEKMQDVTSKEIILAAIIKSTKTPIKDLQRRARSGPSIINRLCAVTKTGGRIRRWLSDCALCFEHSGWLQDGLGCHPEYLQDVVRGMWKCFSSK</sequence>
<evidence type="ECO:0000256" key="1">
    <source>
        <dbReference type="SAM" id="MobiDB-lite"/>
    </source>
</evidence>
<dbReference type="Proteomes" id="UP000800082">
    <property type="component" value="Unassembled WGS sequence"/>
</dbReference>
<gene>
    <name evidence="2" type="ORF">M421DRAFT_92141</name>
</gene>
<evidence type="ECO:0000313" key="3">
    <source>
        <dbReference type="Proteomes" id="UP000800082"/>
    </source>
</evidence>
<accession>A0A6A5RPR0</accession>
<reference evidence="2" key="1">
    <citation type="journal article" date="2020" name="Stud. Mycol.">
        <title>101 Dothideomycetes genomes: a test case for predicting lifestyles and emergence of pathogens.</title>
        <authorList>
            <person name="Haridas S."/>
            <person name="Albert R."/>
            <person name="Binder M."/>
            <person name="Bloem J."/>
            <person name="Labutti K."/>
            <person name="Salamov A."/>
            <person name="Andreopoulos B."/>
            <person name="Baker S."/>
            <person name="Barry K."/>
            <person name="Bills G."/>
            <person name="Bluhm B."/>
            <person name="Cannon C."/>
            <person name="Castanera R."/>
            <person name="Culley D."/>
            <person name="Daum C."/>
            <person name="Ezra D."/>
            <person name="Gonzalez J."/>
            <person name="Henrissat B."/>
            <person name="Kuo A."/>
            <person name="Liang C."/>
            <person name="Lipzen A."/>
            <person name="Lutzoni F."/>
            <person name="Magnuson J."/>
            <person name="Mondo S."/>
            <person name="Nolan M."/>
            <person name="Ohm R."/>
            <person name="Pangilinan J."/>
            <person name="Park H.-J."/>
            <person name="Ramirez L."/>
            <person name="Alfaro M."/>
            <person name="Sun H."/>
            <person name="Tritt A."/>
            <person name="Yoshinaga Y."/>
            <person name="Zwiers L.-H."/>
            <person name="Turgeon B."/>
            <person name="Goodwin S."/>
            <person name="Spatafora J."/>
            <person name="Crous P."/>
            <person name="Grigoriev I."/>
        </authorList>
    </citation>
    <scope>NUCLEOTIDE SEQUENCE</scope>
    <source>
        <strain evidence="2">CBS 183.55</strain>
    </source>
</reference>
<organism evidence="2 3">
    <name type="scientific">Didymella exigua CBS 183.55</name>
    <dbReference type="NCBI Taxonomy" id="1150837"/>
    <lineage>
        <taxon>Eukaryota</taxon>
        <taxon>Fungi</taxon>
        <taxon>Dikarya</taxon>
        <taxon>Ascomycota</taxon>
        <taxon>Pezizomycotina</taxon>
        <taxon>Dothideomycetes</taxon>
        <taxon>Pleosporomycetidae</taxon>
        <taxon>Pleosporales</taxon>
        <taxon>Pleosporineae</taxon>
        <taxon>Didymellaceae</taxon>
        <taxon>Didymella</taxon>
    </lineage>
</organism>
<keyword evidence="3" id="KW-1185">Reference proteome</keyword>
<dbReference type="GeneID" id="54355679"/>
<feature type="region of interest" description="Disordered" evidence="1">
    <location>
        <begin position="50"/>
        <end position="75"/>
    </location>
</feature>
<dbReference type="RefSeq" id="XP_033449282.1">
    <property type="nucleotide sequence ID" value="XM_033598012.1"/>
</dbReference>
<evidence type="ECO:0008006" key="4">
    <source>
        <dbReference type="Google" id="ProtNLM"/>
    </source>
</evidence>
<evidence type="ECO:0000313" key="2">
    <source>
        <dbReference type="EMBL" id="KAF1929034.1"/>
    </source>
</evidence>
<protein>
    <recommendedName>
        <fullName evidence="4">BTB domain-containing protein</fullName>
    </recommendedName>
</protein>
<dbReference type="OrthoDB" id="1022638at2759"/>
<dbReference type="EMBL" id="ML978967">
    <property type="protein sequence ID" value="KAF1929034.1"/>
    <property type="molecule type" value="Genomic_DNA"/>
</dbReference>